<reference evidence="2 3" key="1">
    <citation type="submission" date="2019-07" db="EMBL/GenBank/DDBJ databases">
        <title>Whole genome shotgun sequence of Microvirga aerophila NBRC 106136.</title>
        <authorList>
            <person name="Hosoyama A."/>
            <person name="Uohara A."/>
            <person name="Ohji S."/>
            <person name="Ichikawa N."/>
        </authorList>
    </citation>
    <scope>NUCLEOTIDE SEQUENCE [LARGE SCALE GENOMIC DNA]</scope>
    <source>
        <strain evidence="2 3">NBRC 106136</strain>
    </source>
</reference>
<feature type="transmembrane region" description="Helical" evidence="1">
    <location>
        <begin position="19"/>
        <end position="36"/>
    </location>
</feature>
<dbReference type="Gene3D" id="3.40.50.1110">
    <property type="entry name" value="SGNH hydrolase"/>
    <property type="match status" value="1"/>
</dbReference>
<dbReference type="Proteomes" id="UP000321085">
    <property type="component" value="Unassembled WGS sequence"/>
</dbReference>
<dbReference type="AlphaFoldDB" id="A0A512C0T1"/>
<keyword evidence="1" id="KW-1133">Transmembrane helix</keyword>
<protein>
    <recommendedName>
        <fullName evidence="4">SGNH hydrolase-type esterase domain-containing protein</fullName>
    </recommendedName>
</protein>
<name>A0A512C0T1_9HYPH</name>
<dbReference type="EMBL" id="BJYU01000127">
    <property type="protein sequence ID" value="GEO17818.1"/>
    <property type="molecule type" value="Genomic_DNA"/>
</dbReference>
<gene>
    <name evidence="2" type="ORF">MAE02_55140</name>
</gene>
<keyword evidence="1" id="KW-0812">Transmembrane</keyword>
<evidence type="ECO:0000313" key="2">
    <source>
        <dbReference type="EMBL" id="GEO17818.1"/>
    </source>
</evidence>
<evidence type="ECO:0008006" key="4">
    <source>
        <dbReference type="Google" id="ProtNLM"/>
    </source>
</evidence>
<evidence type="ECO:0000256" key="1">
    <source>
        <dbReference type="SAM" id="Phobius"/>
    </source>
</evidence>
<accession>A0A512C0T1</accession>
<feature type="transmembrane region" description="Helical" evidence="1">
    <location>
        <begin position="57"/>
        <end position="77"/>
    </location>
</feature>
<sequence>MDELGIIWQGMLNSGPLDLAVLIGIPIGLGVTGVLLRHRTRETFGTGIKASVASKDFILEAVVISAVAGAFIVIGLWPNLLNPISPALGKLVESMRDRVQLNAADSRKLIRGYYEDLGDVTRFNNELWTLYGMKPHNVESLQSTAQTRQRNDSIGVEFVPSTVETFAGATRTINSLGLRDREYPLVPGPNTFRIALVGSSNDMGWGVNDNETYENLVEDRLNHEIGLQTGKKFEILNFSVHAYRPTQKLATIEQRVFAARPNIILYAASTEEFNFMFKSVRSLADKQLLEQFPFIADAIERANINAKRLPNEVVLQMKLGPFAEESLRALLERFRDGALSRGIHPVLLILELPRDNRLRGEVFDRLVDLGEATNLTTLDLQGAFAAVRDRRSLWVLPWDDHINAEGHRLLADRLYSLLLSEVLVPSNASIKQDNPFRR</sequence>
<dbReference type="GO" id="GO:0016788">
    <property type="term" value="F:hydrolase activity, acting on ester bonds"/>
    <property type="evidence" value="ECO:0007669"/>
    <property type="project" value="UniProtKB-ARBA"/>
</dbReference>
<organism evidence="2 3">
    <name type="scientific">Microvirga aerophila</name>
    <dbReference type="NCBI Taxonomy" id="670291"/>
    <lineage>
        <taxon>Bacteria</taxon>
        <taxon>Pseudomonadati</taxon>
        <taxon>Pseudomonadota</taxon>
        <taxon>Alphaproteobacteria</taxon>
        <taxon>Hyphomicrobiales</taxon>
        <taxon>Methylobacteriaceae</taxon>
        <taxon>Microvirga</taxon>
    </lineage>
</organism>
<comment type="caution">
    <text evidence="2">The sequence shown here is derived from an EMBL/GenBank/DDBJ whole genome shotgun (WGS) entry which is preliminary data.</text>
</comment>
<evidence type="ECO:0000313" key="3">
    <source>
        <dbReference type="Proteomes" id="UP000321085"/>
    </source>
</evidence>
<proteinExistence type="predicted"/>
<dbReference type="SUPFAM" id="SSF52266">
    <property type="entry name" value="SGNH hydrolase"/>
    <property type="match status" value="1"/>
</dbReference>
<dbReference type="InterPro" id="IPR036514">
    <property type="entry name" value="SGNH_hydro_sf"/>
</dbReference>
<keyword evidence="3" id="KW-1185">Reference proteome</keyword>
<keyword evidence="1" id="KW-0472">Membrane</keyword>